<name>A0ABR1IY03_9AGAR</name>
<evidence type="ECO:0000256" key="10">
    <source>
        <dbReference type="ARBA" id="ARBA00048605"/>
    </source>
</evidence>
<evidence type="ECO:0000256" key="8">
    <source>
        <dbReference type="ARBA" id="ARBA00023295"/>
    </source>
</evidence>
<feature type="chain" id="PRO_5047443063" description="alpha-1,2-Mannosidase" evidence="12">
    <location>
        <begin position="27"/>
        <end position="136"/>
    </location>
</feature>
<reference evidence="13 14" key="1">
    <citation type="submission" date="2024-01" db="EMBL/GenBank/DDBJ databases">
        <title>A draft genome for the cacao thread blight pathogen Marasmiellus scandens.</title>
        <authorList>
            <person name="Baruah I.K."/>
            <person name="Leung J."/>
            <person name="Bukari Y."/>
            <person name="Amoako-Attah I."/>
            <person name="Meinhardt L.W."/>
            <person name="Bailey B.A."/>
            <person name="Cohen S.P."/>
        </authorList>
    </citation>
    <scope>NUCLEOTIDE SEQUENCE [LARGE SCALE GENOMIC DNA]</scope>
    <source>
        <strain evidence="13 14">GH-19</strain>
    </source>
</reference>
<comment type="catalytic activity">
    <reaction evidence="10">
        <text>N(4)-(alpha-D-Man-(1-&gt;2)-alpha-D-Man-(1-&gt;2)-alpha-D-Man-(1-&gt;3)-[alpha-D-Man-(1-&gt;2)-alpha-D-Man-(1-&gt;3)-[alpha-D-Man-(1-&gt;2)-alpha-D-Man-(1-&gt;6)]-alpha-D-Man-(1-&gt;6)]-beta-D-Man-(1-&gt;4)-beta-D-GlcNAc-(1-&gt;4)-beta-D-GlcNAc)-L-asparaginyl-[protein] (N-glucan mannose isomer 9A1,2,3B1,2,3) + 4 H2O = N(4)-(alpha-D-Man-(1-&gt;3)-[alpha-D-Man-(1-&gt;3)-[alpha-D-Man-(1-&gt;6)]-alpha-D-Man-(1-&gt;6)]-beta-D-Man-(1-&gt;4)-beta-D-GlcNAc-(1-&gt;4)-beta-D-GlcNAc)-L-asparaginyl-[protein] (N-glucan mannose isomer 5A1,2) + 4 beta-D-mannose</text>
        <dbReference type="Rhea" id="RHEA:56008"/>
        <dbReference type="Rhea" id="RHEA-COMP:14356"/>
        <dbReference type="Rhea" id="RHEA-COMP:14367"/>
        <dbReference type="ChEBI" id="CHEBI:15377"/>
        <dbReference type="ChEBI" id="CHEBI:28563"/>
        <dbReference type="ChEBI" id="CHEBI:59087"/>
        <dbReference type="ChEBI" id="CHEBI:139493"/>
        <dbReference type="EC" id="3.2.1.113"/>
    </reaction>
</comment>
<evidence type="ECO:0000256" key="9">
    <source>
        <dbReference type="ARBA" id="ARBA00047669"/>
    </source>
</evidence>
<proteinExistence type="inferred from homology"/>
<dbReference type="InterPro" id="IPR012341">
    <property type="entry name" value="6hp_glycosidase-like_sf"/>
</dbReference>
<dbReference type="Proteomes" id="UP001498398">
    <property type="component" value="Unassembled WGS sequence"/>
</dbReference>
<comment type="catalytic activity">
    <reaction evidence="9">
        <text>N(4)-(alpha-D-Man-(1-&gt;2)-alpha-D-Man-(1-&gt;2)-alpha-D-Man-(1-&gt;3)-[alpha-D-Man-(1-&gt;3)-[alpha-D-Man-(1-&gt;2)-alpha-D-Man-(1-&gt;6)]-alpha-D-Man-(1-&gt;6)]-beta-D-Man-(1-&gt;4)-beta-D-GlcNAc-(1-&gt;4)-beta-D-GlcNAc)-L-asparaginyl-[protein] (N-glucan mannose isomer 8A1,2,3B1,3) + 3 H2O = N(4)-(alpha-D-Man-(1-&gt;3)-[alpha-D-Man-(1-&gt;3)-[alpha-D-Man-(1-&gt;6)]-alpha-D-Man-(1-&gt;6)]-beta-D-Man-(1-&gt;4)-beta-D-GlcNAc-(1-&gt;4)-beta-D-GlcNAc)-L-asparaginyl-[protein] (N-glucan mannose isomer 5A1,2) + 3 beta-D-mannose</text>
        <dbReference type="Rhea" id="RHEA:56028"/>
        <dbReference type="Rhea" id="RHEA-COMP:14358"/>
        <dbReference type="Rhea" id="RHEA-COMP:14367"/>
        <dbReference type="ChEBI" id="CHEBI:15377"/>
        <dbReference type="ChEBI" id="CHEBI:28563"/>
        <dbReference type="ChEBI" id="CHEBI:59087"/>
        <dbReference type="ChEBI" id="CHEBI:60628"/>
        <dbReference type="EC" id="3.2.1.113"/>
    </reaction>
</comment>
<keyword evidence="6" id="KW-1015">Disulfide bond</keyword>
<dbReference type="InterPro" id="IPR036026">
    <property type="entry name" value="Seven-hairpin_glycosidases"/>
</dbReference>
<evidence type="ECO:0000256" key="7">
    <source>
        <dbReference type="ARBA" id="ARBA00023180"/>
    </source>
</evidence>
<dbReference type="Pfam" id="PF01532">
    <property type="entry name" value="Glyco_hydro_47"/>
    <property type="match status" value="1"/>
</dbReference>
<protein>
    <recommendedName>
        <fullName evidence="11">alpha-1,2-Mannosidase</fullName>
        <ecNumber evidence="11">3.2.1.-</ecNumber>
    </recommendedName>
</protein>
<dbReference type="PANTHER" id="PTHR11742">
    <property type="entry name" value="MANNOSYL-OLIGOSACCHARIDE ALPHA-1,2-MANNOSIDASE-RELATED"/>
    <property type="match status" value="1"/>
</dbReference>
<evidence type="ECO:0000256" key="1">
    <source>
        <dbReference type="ARBA" id="ARBA00001913"/>
    </source>
</evidence>
<accession>A0ABR1IY03</accession>
<dbReference type="Gene3D" id="1.50.10.10">
    <property type="match status" value="1"/>
</dbReference>
<comment type="cofactor">
    <cofactor evidence="1">
        <name>Ca(2+)</name>
        <dbReference type="ChEBI" id="CHEBI:29108"/>
    </cofactor>
</comment>
<gene>
    <name evidence="13" type="ORF">VKT23_016748</name>
</gene>
<keyword evidence="4 12" id="KW-0732">Signal</keyword>
<evidence type="ECO:0000256" key="12">
    <source>
        <dbReference type="SAM" id="SignalP"/>
    </source>
</evidence>
<comment type="caution">
    <text evidence="13">The sequence shown here is derived from an EMBL/GenBank/DDBJ whole genome shotgun (WGS) entry which is preliminary data.</text>
</comment>
<keyword evidence="5 11" id="KW-0378">Hydrolase</keyword>
<dbReference type="PANTHER" id="PTHR11742:SF101">
    <property type="entry name" value="MANNOSYL-OLIGOSACCHARIDE ALPHA-1,2-MANNOSIDASE 1B"/>
    <property type="match status" value="1"/>
</dbReference>
<evidence type="ECO:0000313" key="13">
    <source>
        <dbReference type="EMBL" id="KAK7440971.1"/>
    </source>
</evidence>
<dbReference type="EC" id="3.2.1.-" evidence="11"/>
<dbReference type="EMBL" id="JBANRG010000065">
    <property type="protein sequence ID" value="KAK7440971.1"/>
    <property type="molecule type" value="Genomic_DNA"/>
</dbReference>
<comment type="similarity">
    <text evidence="3 11">Belongs to the glycosyl hydrolase 47 family.</text>
</comment>
<dbReference type="SUPFAM" id="SSF48225">
    <property type="entry name" value="Seven-hairpin glycosidases"/>
    <property type="match status" value="1"/>
</dbReference>
<dbReference type="InterPro" id="IPR001382">
    <property type="entry name" value="Glyco_hydro_47"/>
</dbReference>
<evidence type="ECO:0000256" key="2">
    <source>
        <dbReference type="ARBA" id="ARBA00004922"/>
    </source>
</evidence>
<organism evidence="13 14">
    <name type="scientific">Marasmiellus scandens</name>
    <dbReference type="NCBI Taxonomy" id="2682957"/>
    <lineage>
        <taxon>Eukaryota</taxon>
        <taxon>Fungi</taxon>
        <taxon>Dikarya</taxon>
        <taxon>Basidiomycota</taxon>
        <taxon>Agaricomycotina</taxon>
        <taxon>Agaricomycetes</taxon>
        <taxon>Agaricomycetidae</taxon>
        <taxon>Agaricales</taxon>
        <taxon>Marasmiineae</taxon>
        <taxon>Omphalotaceae</taxon>
        <taxon>Marasmiellus</taxon>
    </lineage>
</organism>
<dbReference type="InterPro" id="IPR050749">
    <property type="entry name" value="Glycosyl_Hydrolase_47"/>
</dbReference>
<keyword evidence="7" id="KW-0325">Glycoprotein</keyword>
<keyword evidence="14" id="KW-1185">Reference proteome</keyword>
<comment type="pathway">
    <text evidence="2">Protein modification; protein glycosylation.</text>
</comment>
<sequence length="136" mass="14928">MVGLAVTIVRCIGILAVLSPFGSTIAGQVQKPSLQVPSSALQHREDVKDIFIESYNAYRKFAFGHDDLLPVTKNFSDGRNGWGASIVDGMATMQIMGLDDFFNEAVNFVGKIDLSESKTSDAVRQVISTRRTARRF</sequence>
<evidence type="ECO:0000256" key="3">
    <source>
        <dbReference type="ARBA" id="ARBA00007658"/>
    </source>
</evidence>
<dbReference type="PRINTS" id="PR00747">
    <property type="entry name" value="GLYHDRLASE47"/>
</dbReference>
<evidence type="ECO:0000256" key="6">
    <source>
        <dbReference type="ARBA" id="ARBA00023157"/>
    </source>
</evidence>
<feature type="signal peptide" evidence="12">
    <location>
        <begin position="1"/>
        <end position="26"/>
    </location>
</feature>
<evidence type="ECO:0000256" key="4">
    <source>
        <dbReference type="ARBA" id="ARBA00022729"/>
    </source>
</evidence>
<evidence type="ECO:0000256" key="11">
    <source>
        <dbReference type="RuleBase" id="RU361193"/>
    </source>
</evidence>
<evidence type="ECO:0000256" key="5">
    <source>
        <dbReference type="ARBA" id="ARBA00022801"/>
    </source>
</evidence>
<keyword evidence="8 11" id="KW-0326">Glycosidase</keyword>
<evidence type="ECO:0000313" key="14">
    <source>
        <dbReference type="Proteomes" id="UP001498398"/>
    </source>
</evidence>